<proteinExistence type="predicted"/>
<evidence type="ECO:0000313" key="2">
    <source>
        <dbReference type="EnsemblProtists" id="EKX35102"/>
    </source>
</evidence>
<dbReference type="Proteomes" id="UP000011087">
    <property type="component" value="Unassembled WGS sequence"/>
</dbReference>
<dbReference type="RefSeq" id="XP_005822082.1">
    <property type="nucleotide sequence ID" value="XM_005822025.1"/>
</dbReference>
<organism evidence="1">
    <name type="scientific">Guillardia theta (strain CCMP2712)</name>
    <name type="common">Cryptophyte</name>
    <dbReference type="NCBI Taxonomy" id="905079"/>
    <lineage>
        <taxon>Eukaryota</taxon>
        <taxon>Cryptophyceae</taxon>
        <taxon>Pyrenomonadales</taxon>
        <taxon>Geminigeraceae</taxon>
        <taxon>Guillardia</taxon>
    </lineage>
</organism>
<gene>
    <name evidence="1" type="ORF">GUITHDRAFT_118755</name>
</gene>
<reference evidence="1 3" key="1">
    <citation type="journal article" date="2012" name="Nature">
        <title>Algal genomes reveal evolutionary mosaicism and the fate of nucleomorphs.</title>
        <authorList>
            <consortium name="DOE Joint Genome Institute"/>
            <person name="Curtis B.A."/>
            <person name="Tanifuji G."/>
            <person name="Burki F."/>
            <person name="Gruber A."/>
            <person name="Irimia M."/>
            <person name="Maruyama S."/>
            <person name="Arias M.C."/>
            <person name="Ball S.G."/>
            <person name="Gile G.H."/>
            <person name="Hirakawa Y."/>
            <person name="Hopkins J.F."/>
            <person name="Kuo A."/>
            <person name="Rensing S.A."/>
            <person name="Schmutz J."/>
            <person name="Symeonidi A."/>
            <person name="Elias M."/>
            <person name="Eveleigh R.J."/>
            <person name="Herman E.K."/>
            <person name="Klute M.J."/>
            <person name="Nakayama T."/>
            <person name="Obornik M."/>
            <person name="Reyes-Prieto A."/>
            <person name="Armbrust E.V."/>
            <person name="Aves S.J."/>
            <person name="Beiko R.G."/>
            <person name="Coutinho P."/>
            <person name="Dacks J.B."/>
            <person name="Durnford D.G."/>
            <person name="Fast N.M."/>
            <person name="Green B.R."/>
            <person name="Grisdale C.J."/>
            <person name="Hempel F."/>
            <person name="Henrissat B."/>
            <person name="Hoppner M.P."/>
            <person name="Ishida K."/>
            <person name="Kim E."/>
            <person name="Koreny L."/>
            <person name="Kroth P.G."/>
            <person name="Liu Y."/>
            <person name="Malik S.B."/>
            <person name="Maier U.G."/>
            <person name="McRose D."/>
            <person name="Mock T."/>
            <person name="Neilson J.A."/>
            <person name="Onodera N.T."/>
            <person name="Poole A.M."/>
            <person name="Pritham E.J."/>
            <person name="Richards T.A."/>
            <person name="Rocap G."/>
            <person name="Roy S.W."/>
            <person name="Sarai C."/>
            <person name="Schaack S."/>
            <person name="Shirato S."/>
            <person name="Slamovits C.H."/>
            <person name="Spencer D.F."/>
            <person name="Suzuki S."/>
            <person name="Worden A.Z."/>
            <person name="Zauner S."/>
            <person name="Barry K."/>
            <person name="Bell C."/>
            <person name="Bharti A.K."/>
            <person name="Crow J.A."/>
            <person name="Grimwood J."/>
            <person name="Kramer R."/>
            <person name="Lindquist E."/>
            <person name="Lucas S."/>
            <person name="Salamov A."/>
            <person name="McFadden G.I."/>
            <person name="Lane C.E."/>
            <person name="Keeling P.J."/>
            <person name="Gray M.W."/>
            <person name="Grigoriev I.V."/>
            <person name="Archibald J.M."/>
        </authorList>
    </citation>
    <scope>NUCLEOTIDE SEQUENCE</scope>
    <source>
        <strain evidence="1 3">CCMP2712</strain>
    </source>
</reference>
<evidence type="ECO:0000313" key="3">
    <source>
        <dbReference type="Proteomes" id="UP000011087"/>
    </source>
</evidence>
<dbReference type="GeneID" id="17291803"/>
<sequence length="192" mass="20511">MDRFVEMFLRGEALRGMLLYMCNSCTVEINDPITHTLCTFMTTPVSLCVTKTGLAPLKDCNMAILPFGCMTPEQKAFLNGAINEMQAGGLATLSTQMGGGGMAQLNYRGPKRYLPAEDVLTQFCAAVRCSGSHLGPEIKDNVCNIVIQRVCSMVHVPRSTLAAISKESCVLRECAEASAAYSVSSSGPPTGS</sequence>
<reference evidence="2" key="3">
    <citation type="submission" date="2015-06" db="UniProtKB">
        <authorList>
            <consortium name="EnsemblProtists"/>
        </authorList>
    </citation>
    <scope>IDENTIFICATION</scope>
</reference>
<evidence type="ECO:0000313" key="1">
    <source>
        <dbReference type="EMBL" id="EKX35102.1"/>
    </source>
</evidence>
<reference evidence="3" key="2">
    <citation type="submission" date="2012-11" db="EMBL/GenBank/DDBJ databases">
        <authorList>
            <person name="Kuo A."/>
            <person name="Curtis B.A."/>
            <person name="Tanifuji G."/>
            <person name="Burki F."/>
            <person name="Gruber A."/>
            <person name="Irimia M."/>
            <person name="Maruyama S."/>
            <person name="Arias M.C."/>
            <person name="Ball S.G."/>
            <person name="Gile G.H."/>
            <person name="Hirakawa Y."/>
            <person name="Hopkins J.F."/>
            <person name="Rensing S.A."/>
            <person name="Schmutz J."/>
            <person name="Symeonidi A."/>
            <person name="Elias M."/>
            <person name="Eveleigh R.J."/>
            <person name="Herman E.K."/>
            <person name="Klute M.J."/>
            <person name="Nakayama T."/>
            <person name="Obornik M."/>
            <person name="Reyes-Prieto A."/>
            <person name="Armbrust E.V."/>
            <person name="Aves S.J."/>
            <person name="Beiko R.G."/>
            <person name="Coutinho P."/>
            <person name="Dacks J.B."/>
            <person name="Durnford D.G."/>
            <person name="Fast N.M."/>
            <person name="Green B.R."/>
            <person name="Grisdale C."/>
            <person name="Hempe F."/>
            <person name="Henrissat B."/>
            <person name="Hoppner M.P."/>
            <person name="Ishida K.-I."/>
            <person name="Kim E."/>
            <person name="Koreny L."/>
            <person name="Kroth P.G."/>
            <person name="Liu Y."/>
            <person name="Malik S.-B."/>
            <person name="Maier U.G."/>
            <person name="McRose D."/>
            <person name="Mock T."/>
            <person name="Neilson J.A."/>
            <person name="Onodera N.T."/>
            <person name="Poole A.M."/>
            <person name="Pritham E.J."/>
            <person name="Richards T.A."/>
            <person name="Rocap G."/>
            <person name="Roy S.W."/>
            <person name="Sarai C."/>
            <person name="Schaack S."/>
            <person name="Shirato S."/>
            <person name="Slamovits C.H."/>
            <person name="Spencer D.F."/>
            <person name="Suzuki S."/>
            <person name="Worden A.Z."/>
            <person name="Zauner S."/>
            <person name="Barry K."/>
            <person name="Bell C."/>
            <person name="Bharti A.K."/>
            <person name="Crow J.A."/>
            <person name="Grimwood J."/>
            <person name="Kramer R."/>
            <person name="Lindquist E."/>
            <person name="Lucas S."/>
            <person name="Salamov A."/>
            <person name="McFadden G.I."/>
            <person name="Lane C.E."/>
            <person name="Keeling P.J."/>
            <person name="Gray M.W."/>
            <person name="Grigoriev I.V."/>
            <person name="Archibald J.M."/>
        </authorList>
    </citation>
    <scope>NUCLEOTIDE SEQUENCE</scope>
    <source>
        <strain evidence="3">CCMP2712</strain>
    </source>
</reference>
<protein>
    <submittedName>
        <fullName evidence="1 2">Uncharacterized protein</fullName>
    </submittedName>
</protein>
<dbReference type="HOGENOM" id="CLU_1491759_0_0_1"/>
<name>L1IG83_GUITC</name>
<dbReference type="EnsemblProtists" id="EKX35102">
    <property type="protein sequence ID" value="EKX35102"/>
    <property type="gene ID" value="GUITHDRAFT_118755"/>
</dbReference>
<dbReference type="KEGG" id="gtt:GUITHDRAFT_118755"/>
<keyword evidence="3" id="KW-1185">Reference proteome</keyword>
<dbReference type="PaxDb" id="55529-EKX35102"/>
<dbReference type="EMBL" id="JH993097">
    <property type="protein sequence ID" value="EKX35102.1"/>
    <property type="molecule type" value="Genomic_DNA"/>
</dbReference>
<accession>L1IG83</accession>
<dbReference type="AlphaFoldDB" id="L1IG83"/>